<dbReference type="InterPro" id="IPR001857">
    <property type="entry name" value="Ribosomal_bL19"/>
</dbReference>
<gene>
    <name evidence="4" type="primary">rpl19</name>
</gene>
<comment type="similarity">
    <text evidence="1">Belongs to the bacterial ribosomal protein bL19 family.</text>
</comment>
<organism evidence="4">
    <name type="scientific">Synarthrophyton chejuense</name>
    <dbReference type="NCBI Taxonomy" id="2485825"/>
    <lineage>
        <taxon>Eukaryota</taxon>
        <taxon>Rhodophyta</taxon>
        <taxon>Florideophyceae</taxon>
        <taxon>Corallinophycidae</taxon>
        <taxon>Hapalidiales</taxon>
        <taxon>Hapalidiaceae</taxon>
        <taxon>Melobesioideae</taxon>
        <taxon>Synarthrophyton</taxon>
    </lineage>
</organism>
<evidence type="ECO:0000256" key="1">
    <source>
        <dbReference type="ARBA" id="ARBA00005781"/>
    </source>
</evidence>
<dbReference type="PRINTS" id="PR00061">
    <property type="entry name" value="RIBOSOMALL19"/>
</dbReference>
<dbReference type="EMBL" id="MH281626">
    <property type="protein sequence ID" value="AYR05694.1"/>
    <property type="molecule type" value="Genomic_DNA"/>
</dbReference>
<dbReference type="Pfam" id="PF01245">
    <property type="entry name" value="Ribosomal_L19"/>
    <property type="match status" value="1"/>
</dbReference>
<dbReference type="InterPro" id="IPR038657">
    <property type="entry name" value="Ribosomal_bL19_sf"/>
</dbReference>
<sequence length="118" mass="13648">MANNNIIRNVEKSYMKTEIPKINVGDSVKMGLLIQEGNRERVQFSEGVIISVNNANLNTTITLRKVFQGIGVEKVYLIHSPRITNIEITRRSKIRRAKLYYLRNRSGKSTRLKQKFIN</sequence>
<protein>
    <submittedName>
        <fullName evidence="4">Ribosomal protein L19</fullName>
    </submittedName>
</protein>
<reference evidence="4" key="1">
    <citation type="journal article" date="2018" name="Genome Biol. Evol.">
        <title>Mitochondrial and Plastid Genomes from Coralline Red Algae Provide Insights into the Incongruent Evolutionary Histories of Organelles.</title>
        <authorList>
            <person name="Lee J."/>
            <person name="Song H.J."/>
            <person name="In Park S."/>
            <person name="Lee Y.M."/>
            <person name="Jeong S.Y."/>
            <person name="Oh Cho T."/>
            <person name="Kim J.H."/>
            <person name="Choi H.G."/>
            <person name="Choi C.G."/>
            <person name="Nelson W.A."/>
            <person name="Fredericq S."/>
            <person name="Bhattacharya D."/>
            <person name="Su Yoon H."/>
        </authorList>
    </citation>
    <scope>NUCLEOTIDE SEQUENCE</scope>
</reference>
<dbReference type="InterPro" id="IPR018257">
    <property type="entry name" value="Ribosomal_bL19_CS"/>
</dbReference>
<dbReference type="PANTHER" id="PTHR15680">
    <property type="entry name" value="RIBOSOMAL PROTEIN L19"/>
    <property type="match status" value="1"/>
</dbReference>
<dbReference type="PROSITE" id="PS01015">
    <property type="entry name" value="RIBOSOMAL_L19"/>
    <property type="match status" value="1"/>
</dbReference>
<dbReference type="RefSeq" id="YP_009541685.1">
    <property type="nucleotide sequence ID" value="NC_039977.1"/>
</dbReference>
<dbReference type="InterPro" id="IPR008991">
    <property type="entry name" value="Translation_prot_SH3-like_sf"/>
</dbReference>
<geneLocation type="plastid" evidence="4"/>
<dbReference type="HAMAP" id="MF_00402">
    <property type="entry name" value="Ribosomal_bL19"/>
    <property type="match status" value="1"/>
</dbReference>
<evidence type="ECO:0000256" key="2">
    <source>
        <dbReference type="ARBA" id="ARBA00022980"/>
    </source>
</evidence>
<name>A0A3G3MFT6_9FLOR</name>
<dbReference type="Gene3D" id="2.30.30.790">
    <property type="match status" value="1"/>
</dbReference>
<dbReference type="AlphaFoldDB" id="A0A3G3MFT6"/>
<dbReference type="FunFam" id="2.30.30.790:FF:000004">
    <property type="entry name" value="50S ribosomal protein L19, chloroplastic"/>
    <property type="match status" value="1"/>
</dbReference>
<evidence type="ECO:0000313" key="4">
    <source>
        <dbReference type="EMBL" id="AYR05694.1"/>
    </source>
</evidence>
<dbReference type="GO" id="GO:0006412">
    <property type="term" value="P:translation"/>
    <property type="evidence" value="ECO:0007669"/>
    <property type="project" value="InterPro"/>
</dbReference>
<evidence type="ECO:0000256" key="3">
    <source>
        <dbReference type="ARBA" id="ARBA00023274"/>
    </source>
</evidence>
<dbReference type="GO" id="GO:0005762">
    <property type="term" value="C:mitochondrial large ribosomal subunit"/>
    <property type="evidence" value="ECO:0007669"/>
    <property type="project" value="TreeGrafter"/>
</dbReference>
<keyword evidence="2 4" id="KW-0689">Ribosomal protein</keyword>
<accession>A0A3G3MFT6</accession>
<keyword evidence="4" id="KW-0934">Plastid</keyword>
<dbReference type="NCBIfam" id="TIGR01024">
    <property type="entry name" value="rplS_bact"/>
    <property type="match status" value="1"/>
</dbReference>
<dbReference type="GO" id="GO:0003735">
    <property type="term" value="F:structural constituent of ribosome"/>
    <property type="evidence" value="ECO:0007669"/>
    <property type="project" value="InterPro"/>
</dbReference>
<proteinExistence type="inferred from homology"/>
<keyword evidence="3" id="KW-0687">Ribonucleoprotein</keyword>
<dbReference type="SUPFAM" id="SSF50104">
    <property type="entry name" value="Translation proteins SH3-like domain"/>
    <property type="match status" value="1"/>
</dbReference>
<dbReference type="PIRSF" id="PIRSF002191">
    <property type="entry name" value="Ribosomal_L19"/>
    <property type="match status" value="1"/>
</dbReference>
<dbReference type="GeneID" id="38463424"/>
<dbReference type="GO" id="GO:0003729">
    <property type="term" value="F:mRNA binding"/>
    <property type="evidence" value="ECO:0007669"/>
    <property type="project" value="UniProtKB-ARBA"/>
</dbReference>
<dbReference type="PANTHER" id="PTHR15680:SF9">
    <property type="entry name" value="LARGE RIBOSOMAL SUBUNIT PROTEIN BL19M"/>
    <property type="match status" value="1"/>
</dbReference>